<evidence type="ECO:0000313" key="3">
    <source>
        <dbReference type="Proteomes" id="UP000030653"/>
    </source>
</evidence>
<dbReference type="GeneID" id="63692456"/>
<gene>
    <name evidence="2" type="ORF">DACRYDRAFT_96687</name>
</gene>
<keyword evidence="3" id="KW-1185">Reference proteome</keyword>
<organism evidence="2 3">
    <name type="scientific">Dacryopinax primogenitus (strain DJM 731)</name>
    <name type="common">Brown rot fungus</name>
    <dbReference type="NCBI Taxonomy" id="1858805"/>
    <lineage>
        <taxon>Eukaryota</taxon>
        <taxon>Fungi</taxon>
        <taxon>Dikarya</taxon>
        <taxon>Basidiomycota</taxon>
        <taxon>Agaricomycotina</taxon>
        <taxon>Dacrymycetes</taxon>
        <taxon>Dacrymycetales</taxon>
        <taxon>Dacrymycetaceae</taxon>
        <taxon>Dacryopinax</taxon>
    </lineage>
</organism>
<feature type="region of interest" description="Disordered" evidence="1">
    <location>
        <begin position="39"/>
        <end position="64"/>
    </location>
</feature>
<dbReference type="RefSeq" id="XP_040624937.1">
    <property type="nucleotide sequence ID" value="XM_040777394.1"/>
</dbReference>
<dbReference type="HOGENOM" id="CLU_024804_0_0_1"/>
<name>M5FS98_DACPD</name>
<sequence>MSAPFRTNHLSLNPKHARDHVEDNLEEYVKTAEFDKECAEKARKSALSSDKHSDSSSSEFDSLWSSSESESSVTTVESSPHAPSRIEAHLYYSGIRENGRGPKLIYRDSSDVYVEPTGPEEYKRLMRLVAVPDHHEFGNDGLWEKVRDKFVELLDDKEIRTTCIDFVKFTWLEKKKDGEVEVDEDEGENEAYQDGDRHFSNPTIWVGVAPNTLTADTAFEATKAIRAFLNGLNVTDIDIAYRETVPKSSVSPALFAPVGIVDHRKDFIDPVSVALSLPIAGLKTTMQGTIGPYFHVGNTLYAITVRHNLFLADRGNAEFRFKTSAPKIQVVLMGNPAFTNYLASIQAEIGTLIDPVDAIEKKVKTLTSNVHNGIGLPQSQIELNTHVAEHDRLRGKINALKDFFVDIKKRFGKITQRVIGHVVWAPPIGVGVAPHQYTRDLCVVQLHKESFSNLLGNVLSLGPEYTSTKLKSLLYERDDVDPTFKYPTDGLLALRNILTSQQISNPDNKSVAGDPIRRAIKRGFATNTTVGTISRFMSFSRKYFPIGNMESIESPILSHENETSTFSKGGDSGSTIVSPKGEFISLLTGGTNKGTDGSDITYSTVFEWVWELVREQFPGANLYWDDIPAFLAA</sequence>
<dbReference type="EMBL" id="JH795874">
    <property type="protein sequence ID" value="EJT98039.1"/>
    <property type="molecule type" value="Genomic_DNA"/>
</dbReference>
<dbReference type="OrthoDB" id="5424209at2759"/>
<proteinExistence type="predicted"/>
<evidence type="ECO:0000256" key="1">
    <source>
        <dbReference type="SAM" id="MobiDB-lite"/>
    </source>
</evidence>
<dbReference type="Proteomes" id="UP000030653">
    <property type="component" value="Unassembled WGS sequence"/>
</dbReference>
<evidence type="ECO:0000313" key="2">
    <source>
        <dbReference type="EMBL" id="EJT98039.1"/>
    </source>
</evidence>
<dbReference type="OMA" id="PTGPEEY"/>
<dbReference type="AlphaFoldDB" id="M5FS98"/>
<feature type="compositionally biased region" description="Basic and acidic residues" evidence="1">
    <location>
        <begin position="39"/>
        <end position="54"/>
    </location>
</feature>
<reference evidence="2 3" key="1">
    <citation type="journal article" date="2012" name="Science">
        <title>The Paleozoic origin of enzymatic lignin decomposition reconstructed from 31 fungal genomes.</title>
        <authorList>
            <person name="Floudas D."/>
            <person name="Binder M."/>
            <person name="Riley R."/>
            <person name="Barry K."/>
            <person name="Blanchette R.A."/>
            <person name="Henrissat B."/>
            <person name="Martinez A.T."/>
            <person name="Otillar R."/>
            <person name="Spatafora J.W."/>
            <person name="Yadav J.S."/>
            <person name="Aerts A."/>
            <person name="Benoit I."/>
            <person name="Boyd A."/>
            <person name="Carlson A."/>
            <person name="Copeland A."/>
            <person name="Coutinho P.M."/>
            <person name="de Vries R.P."/>
            <person name="Ferreira P."/>
            <person name="Findley K."/>
            <person name="Foster B."/>
            <person name="Gaskell J."/>
            <person name="Glotzer D."/>
            <person name="Gorecki P."/>
            <person name="Heitman J."/>
            <person name="Hesse C."/>
            <person name="Hori C."/>
            <person name="Igarashi K."/>
            <person name="Jurgens J.A."/>
            <person name="Kallen N."/>
            <person name="Kersten P."/>
            <person name="Kohler A."/>
            <person name="Kuees U."/>
            <person name="Kumar T.K.A."/>
            <person name="Kuo A."/>
            <person name="LaButti K."/>
            <person name="Larrondo L.F."/>
            <person name="Lindquist E."/>
            <person name="Ling A."/>
            <person name="Lombard V."/>
            <person name="Lucas S."/>
            <person name="Lundell T."/>
            <person name="Martin R."/>
            <person name="McLaughlin D.J."/>
            <person name="Morgenstern I."/>
            <person name="Morin E."/>
            <person name="Murat C."/>
            <person name="Nagy L.G."/>
            <person name="Nolan M."/>
            <person name="Ohm R.A."/>
            <person name="Patyshakuliyeva A."/>
            <person name="Rokas A."/>
            <person name="Ruiz-Duenas F.J."/>
            <person name="Sabat G."/>
            <person name="Salamov A."/>
            <person name="Samejima M."/>
            <person name="Schmutz J."/>
            <person name="Slot J.C."/>
            <person name="St John F."/>
            <person name="Stenlid J."/>
            <person name="Sun H."/>
            <person name="Sun S."/>
            <person name="Syed K."/>
            <person name="Tsang A."/>
            <person name="Wiebenga A."/>
            <person name="Young D."/>
            <person name="Pisabarro A."/>
            <person name="Eastwood D.C."/>
            <person name="Martin F."/>
            <person name="Cullen D."/>
            <person name="Grigoriev I.V."/>
            <person name="Hibbett D.S."/>
        </authorList>
    </citation>
    <scope>NUCLEOTIDE SEQUENCE [LARGE SCALE GENOMIC DNA]</scope>
    <source>
        <strain evidence="2 3">DJM-731 SS1</strain>
    </source>
</reference>
<feature type="compositionally biased region" description="Low complexity" evidence="1">
    <location>
        <begin position="55"/>
        <end position="64"/>
    </location>
</feature>
<accession>M5FS98</accession>
<protein>
    <submittedName>
        <fullName evidence="2">Uncharacterized protein</fullName>
    </submittedName>
</protein>